<feature type="non-terminal residue" evidence="2">
    <location>
        <position position="1"/>
    </location>
</feature>
<feature type="domain" description="Peptidase M28" evidence="1">
    <location>
        <begin position="8"/>
        <end position="116"/>
    </location>
</feature>
<organism evidence="2 3">
    <name type="scientific">Parabacteroides distasonis</name>
    <dbReference type="NCBI Taxonomy" id="823"/>
    <lineage>
        <taxon>Bacteria</taxon>
        <taxon>Pseudomonadati</taxon>
        <taxon>Bacteroidota</taxon>
        <taxon>Bacteroidia</taxon>
        <taxon>Bacteroidales</taxon>
        <taxon>Tannerellaceae</taxon>
        <taxon>Parabacteroides</taxon>
    </lineage>
</organism>
<sequence>FRGVIHPTNKIIFMAHHDTVHRTDGMQKVFYDTASDVAYVDHNECLGADCTTGVFLILEMIRYKVPGLYIIHTGEECGGIGSSEIVRGKPKWLNDVEACISFDRYGTNSIITHQMGQRTCSESFANDLESILKMNLKSDSGGVYTDSYEYCGLVSECTNISVGYYNQHTSKESQDMNFIMKLRDALINADWSKIRGYRDPTVIEYDDWGYDSGWTSKNKKSNYVSKFDRAGATDDDNYDYLCSKYSSLERVVEAFPYEVSQILQEYGYDKEGLIKDILNHHSWMSETWYR</sequence>
<comment type="caution">
    <text evidence="2">The sequence shown here is derived from an EMBL/GenBank/DDBJ whole genome shotgun (WGS) entry which is preliminary data.</text>
</comment>
<dbReference type="SUPFAM" id="SSF53187">
    <property type="entry name" value="Zn-dependent exopeptidases"/>
    <property type="match status" value="1"/>
</dbReference>
<dbReference type="EMBL" id="WKLT01000079">
    <property type="protein sequence ID" value="MRY60673.1"/>
    <property type="molecule type" value="Genomic_DNA"/>
</dbReference>
<proteinExistence type="predicted"/>
<protein>
    <submittedName>
        <fullName evidence="2">M28 family peptidase</fullName>
    </submittedName>
</protein>
<dbReference type="Proteomes" id="UP000463337">
    <property type="component" value="Unassembled WGS sequence"/>
</dbReference>
<reference evidence="2 3" key="1">
    <citation type="journal article" date="2019" name="Nat. Med.">
        <title>A library of human gut bacterial isolates paired with longitudinal multiomics data enables mechanistic microbiome research.</title>
        <authorList>
            <person name="Poyet M."/>
            <person name="Groussin M."/>
            <person name="Gibbons S.M."/>
            <person name="Avila-Pacheco J."/>
            <person name="Jiang X."/>
            <person name="Kearney S.M."/>
            <person name="Perrotta A.R."/>
            <person name="Berdy B."/>
            <person name="Zhao S."/>
            <person name="Lieberman T.D."/>
            <person name="Swanson P.K."/>
            <person name="Smith M."/>
            <person name="Roesemann S."/>
            <person name="Alexander J.E."/>
            <person name="Rich S.A."/>
            <person name="Livny J."/>
            <person name="Vlamakis H."/>
            <person name="Clish C."/>
            <person name="Bullock K."/>
            <person name="Deik A."/>
            <person name="Scott J."/>
            <person name="Pierce K.A."/>
            <person name="Xavier R.J."/>
            <person name="Alm E.J."/>
        </authorList>
    </citation>
    <scope>NUCLEOTIDE SEQUENCE [LARGE SCALE GENOMIC DNA]</scope>
    <source>
        <strain evidence="2 3">BIOML-A41</strain>
    </source>
</reference>
<dbReference type="InterPro" id="IPR007484">
    <property type="entry name" value="Peptidase_M28"/>
</dbReference>
<evidence type="ECO:0000313" key="2">
    <source>
        <dbReference type="EMBL" id="MRY60673.1"/>
    </source>
</evidence>
<evidence type="ECO:0000259" key="1">
    <source>
        <dbReference type="Pfam" id="PF04389"/>
    </source>
</evidence>
<accession>A0A7K0GNY6</accession>
<dbReference type="Pfam" id="PF04389">
    <property type="entry name" value="Peptidase_M28"/>
    <property type="match status" value="1"/>
</dbReference>
<dbReference type="Gene3D" id="3.40.630.10">
    <property type="entry name" value="Zn peptidases"/>
    <property type="match status" value="1"/>
</dbReference>
<name>A0A7K0GNY6_PARDI</name>
<dbReference type="RefSeq" id="WP_154398362.1">
    <property type="nucleotide sequence ID" value="NZ_WKLT01000079.1"/>
</dbReference>
<gene>
    <name evidence="2" type="ORF">GKD59_22875</name>
</gene>
<dbReference type="AlphaFoldDB" id="A0A7K0GNY6"/>
<evidence type="ECO:0000313" key="3">
    <source>
        <dbReference type="Proteomes" id="UP000463337"/>
    </source>
</evidence>